<feature type="region of interest" description="Disordered" evidence="2">
    <location>
        <begin position="367"/>
        <end position="425"/>
    </location>
</feature>
<dbReference type="SUPFAM" id="SSF56112">
    <property type="entry name" value="Protein kinase-like (PK-like)"/>
    <property type="match status" value="1"/>
</dbReference>
<dbReference type="AlphaFoldDB" id="A0A835Y6Q4"/>
<comment type="caution">
    <text evidence="4">The sequence shown here is derived from an EMBL/GenBank/DDBJ whole genome shotgun (WGS) entry which is preliminary data.</text>
</comment>
<feature type="compositionally biased region" description="Gly residues" evidence="2">
    <location>
        <begin position="401"/>
        <end position="419"/>
    </location>
</feature>
<feature type="region of interest" description="Disordered" evidence="2">
    <location>
        <begin position="108"/>
        <end position="140"/>
    </location>
</feature>
<dbReference type="Proteomes" id="UP000612055">
    <property type="component" value="Unassembled WGS sequence"/>
</dbReference>
<dbReference type="EMBL" id="JAEHOE010000020">
    <property type="protein sequence ID" value="KAG2496154.1"/>
    <property type="molecule type" value="Genomic_DNA"/>
</dbReference>
<dbReference type="PANTHER" id="PTHR37171:SF1">
    <property type="entry name" value="SERINE_THREONINE-PROTEIN KINASE YRZF-RELATED"/>
    <property type="match status" value="1"/>
</dbReference>
<organism evidence="4 5">
    <name type="scientific">Edaphochlamys debaryana</name>
    <dbReference type="NCBI Taxonomy" id="47281"/>
    <lineage>
        <taxon>Eukaryota</taxon>
        <taxon>Viridiplantae</taxon>
        <taxon>Chlorophyta</taxon>
        <taxon>core chlorophytes</taxon>
        <taxon>Chlorophyceae</taxon>
        <taxon>CS clade</taxon>
        <taxon>Chlamydomonadales</taxon>
        <taxon>Chlamydomonadales incertae sedis</taxon>
        <taxon>Edaphochlamys</taxon>
    </lineage>
</organism>
<dbReference type="GO" id="GO:0004672">
    <property type="term" value="F:protein kinase activity"/>
    <property type="evidence" value="ECO:0007669"/>
    <property type="project" value="InterPro"/>
</dbReference>
<sequence>MPTGCSVQEYDQLRDERTVELASGKTRGKRPDMVHVEQVAGYLSKSGGRYAVLCSDEQYFPIKLEGTDRQGRPTLQIAAPIQHNSLDPSVITAVAFVVHLALQNPPPLPPGNPAVAPPSGGGPSTRGQRRPKAKSSISQQPVVLSADELSMGLSLGWGASGVVLAGQLADVPLAIKVWELRSNAPAPPEAWAAAQRAAMQREAAVYDRLAPLQGRHVPVAVACGTLITRAGDPLPFLAMERVEGGVPADQAAGSPGFTHEALAAAAVDAVAGLQALHALGVAHGDICGDNVLLTPDGRAMFIDFGHARLDADEAAMRDEDGQLAELLMSPSGTALEVDGGAAGSAPAADGRGQLEFVESSSRSLLLRSLPADDSGSERWAGGRAAEGAAEDPETAASPGEAPGGGGGPSNARGRNGGGTTRASALGDVRPLCRPLVLRGPHIPLLRRLPALPGLRRGPGTVVRAVH</sequence>
<feature type="domain" description="Protein kinase" evidence="3">
    <location>
        <begin position="149"/>
        <end position="466"/>
    </location>
</feature>
<proteinExistence type="predicted"/>
<evidence type="ECO:0000313" key="4">
    <source>
        <dbReference type="EMBL" id="KAG2496154.1"/>
    </source>
</evidence>
<dbReference type="InterPro" id="IPR017441">
    <property type="entry name" value="Protein_kinase_ATP_BS"/>
</dbReference>
<keyword evidence="1" id="KW-0067">ATP-binding</keyword>
<accession>A0A835Y6Q4</accession>
<keyword evidence="5" id="KW-1185">Reference proteome</keyword>
<dbReference type="Pfam" id="PF00069">
    <property type="entry name" value="Pkinase"/>
    <property type="match status" value="1"/>
</dbReference>
<feature type="compositionally biased region" description="Low complexity" evidence="2">
    <location>
        <begin position="377"/>
        <end position="387"/>
    </location>
</feature>
<dbReference type="SMART" id="SM00220">
    <property type="entry name" value="S_TKc"/>
    <property type="match status" value="1"/>
</dbReference>
<dbReference type="GO" id="GO:0005524">
    <property type="term" value="F:ATP binding"/>
    <property type="evidence" value="ECO:0007669"/>
    <property type="project" value="UniProtKB-UniRule"/>
</dbReference>
<gene>
    <name evidence="4" type="ORF">HYH03_005756</name>
</gene>
<dbReference type="InterPro" id="IPR052396">
    <property type="entry name" value="Meiotic_Drive_Suppr_Kinase"/>
</dbReference>
<evidence type="ECO:0000256" key="2">
    <source>
        <dbReference type="SAM" id="MobiDB-lite"/>
    </source>
</evidence>
<dbReference type="OrthoDB" id="2138423at2759"/>
<dbReference type="PROSITE" id="PS50011">
    <property type="entry name" value="PROTEIN_KINASE_DOM"/>
    <property type="match status" value="1"/>
</dbReference>
<dbReference type="Gene3D" id="1.10.510.10">
    <property type="entry name" value="Transferase(Phosphotransferase) domain 1"/>
    <property type="match status" value="1"/>
</dbReference>
<name>A0A835Y6Q4_9CHLO</name>
<feature type="binding site" evidence="1">
    <location>
        <position position="176"/>
    </location>
    <ligand>
        <name>ATP</name>
        <dbReference type="ChEBI" id="CHEBI:30616"/>
    </ligand>
</feature>
<evidence type="ECO:0000313" key="5">
    <source>
        <dbReference type="Proteomes" id="UP000612055"/>
    </source>
</evidence>
<keyword evidence="1" id="KW-0547">Nucleotide-binding</keyword>
<reference evidence="4" key="1">
    <citation type="journal article" date="2020" name="bioRxiv">
        <title>Comparative genomics of Chlamydomonas.</title>
        <authorList>
            <person name="Craig R.J."/>
            <person name="Hasan A.R."/>
            <person name="Ness R.W."/>
            <person name="Keightley P.D."/>
        </authorList>
    </citation>
    <scope>NUCLEOTIDE SEQUENCE</scope>
    <source>
        <strain evidence="4">CCAP 11/70</strain>
    </source>
</reference>
<evidence type="ECO:0000256" key="1">
    <source>
        <dbReference type="PROSITE-ProRule" id="PRU10141"/>
    </source>
</evidence>
<protein>
    <recommendedName>
        <fullName evidence="3">Protein kinase domain-containing protein</fullName>
    </recommendedName>
</protein>
<dbReference type="InterPro" id="IPR000719">
    <property type="entry name" value="Prot_kinase_dom"/>
</dbReference>
<evidence type="ECO:0000259" key="3">
    <source>
        <dbReference type="PROSITE" id="PS50011"/>
    </source>
</evidence>
<dbReference type="PROSITE" id="PS00107">
    <property type="entry name" value="PROTEIN_KINASE_ATP"/>
    <property type="match status" value="1"/>
</dbReference>
<dbReference type="PANTHER" id="PTHR37171">
    <property type="entry name" value="SERINE/THREONINE-PROTEIN KINASE YRZF-RELATED"/>
    <property type="match status" value="1"/>
</dbReference>
<dbReference type="InterPro" id="IPR011009">
    <property type="entry name" value="Kinase-like_dom_sf"/>
</dbReference>